<dbReference type="EMBL" id="QUSG01000008">
    <property type="protein sequence ID" value="KAA3526016.1"/>
    <property type="molecule type" value="Genomic_DNA"/>
</dbReference>
<dbReference type="AlphaFoldDB" id="A0A368NH43"/>
<organism evidence="2 3">
    <name type="scientific">Agrobacterium vitis</name>
    <name type="common">Rhizobium vitis</name>
    <dbReference type="NCBI Taxonomy" id="373"/>
    <lineage>
        <taxon>Bacteria</taxon>
        <taxon>Pseudomonadati</taxon>
        <taxon>Pseudomonadota</taxon>
        <taxon>Alphaproteobacteria</taxon>
        <taxon>Hyphomicrobiales</taxon>
        <taxon>Rhizobiaceae</taxon>
        <taxon>Rhizobium/Agrobacterium group</taxon>
        <taxon>Agrobacterium</taxon>
    </lineage>
</organism>
<proteinExistence type="predicted"/>
<feature type="region of interest" description="Disordered" evidence="1">
    <location>
        <begin position="55"/>
        <end position="76"/>
    </location>
</feature>
<name>A0A368NH43_AGRVI</name>
<evidence type="ECO:0000313" key="2">
    <source>
        <dbReference type="EMBL" id="KAA3526016.1"/>
    </source>
</evidence>
<gene>
    <name evidence="2" type="ORF">DXT89_15890</name>
</gene>
<sequence length="76" mass="7710">MMLMAGQAIAQMPPPPGPGPVPPGPGAMPPPPSCVAPPPRRGMPPLVCPVRRPLPPGAPCSCRLPDGRRVPGVVEP</sequence>
<accession>A0A368NH43</accession>
<feature type="region of interest" description="Disordered" evidence="1">
    <location>
        <begin position="1"/>
        <end position="42"/>
    </location>
</feature>
<protein>
    <submittedName>
        <fullName evidence="2">Uncharacterized protein</fullName>
    </submittedName>
</protein>
<dbReference type="Proteomes" id="UP000436911">
    <property type="component" value="Unassembled WGS sequence"/>
</dbReference>
<comment type="caution">
    <text evidence="2">The sequence shown here is derived from an EMBL/GenBank/DDBJ whole genome shotgun (WGS) entry which is preliminary data.</text>
</comment>
<feature type="compositionally biased region" description="Pro residues" evidence="1">
    <location>
        <begin position="12"/>
        <end position="42"/>
    </location>
</feature>
<evidence type="ECO:0000313" key="3">
    <source>
        <dbReference type="Proteomes" id="UP000436911"/>
    </source>
</evidence>
<reference evidence="2 3" key="1">
    <citation type="submission" date="2018-08" db="EMBL/GenBank/DDBJ databases">
        <title>Genome sequencing of Agrobacterium vitis strain ICMP 10754.</title>
        <authorList>
            <person name="Visnovsky S.B."/>
            <person name="Pitman A.R."/>
        </authorList>
    </citation>
    <scope>NUCLEOTIDE SEQUENCE [LARGE SCALE GENOMIC DNA]</scope>
    <source>
        <strain evidence="2 3">ICMP 10754</strain>
    </source>
</reference>
<evidence type="ECO:0000256" key="1">
    <source>
        <dbReference type="SAM" id="MobiDB-lite"/>
    </source>
</evidence>